<evidence type="ECO:0000256" key="8">
    <source>
        <dbReference type="ARBA" id="ARBA00031155"/>
    </source>
</evidence>
<organism evidence="10 11">
    <name type="scientific">Nocardioides panzhihuensis</name>
    <dbReference type="NCBI Taxonomy" id="860243"/>
    <lineage>
        <taxon>Bacteria</taxon>
        <taxon>Bacillati</taxon>
        <taxon>Actinomycetota</taxon>
        <taxon>Actinomycetes</taxon>
        <taxon>Propionibacteriales</taxon>
        <taxon>Nocardioidaceae</taxon>
        <taxon>Nocardioides</taxon>
    </lineage>
</organism>
<dbReference type="GO" id="GO:0018580">
    <property type="term" value="F:nitronate monooxygenase activity"/>
    <property type="evidence" value="ECO:0007669"/>
    <property type="project" value="InterPro"/>
</dbReference>
<gene>
    <name evidence="10" type="ORF">BJ988_000446</name>
</gene>
<protein>
    <recommendedName>
        <fullName evidence="8">Propionate 3-nitronate monooxygenase</fullName>
    </recommendedName>
</protein>
<evidence type="ECO:0000256" key="9">
    <source>
        <dbReference type="ARBA" id="ARBA00049401"/>
    </source>
</evidence>
<dbReference type="GO" id="GO:0009636">
    <property type="term" value="P:response to toxic substance"/>
    <property type="evidence" value="ECO:0007669"/>
    <property type="project" value="UniProtKB-KW"/>
</dbReference>
<dbReference type="PANTHER" id="PTHR42747">
    <property type="entry name" value="NITRONATE MONOOXYGENASE-RELATED"/>
    <property type="match status" value="1"/>
</dbReference>
<name>A0A7Z0IQI1_9ACTN</name>
<dbReference type="CDD" id="cd04730">
    <property type="entry name" value="NPD_like"/>
    <property type="match status" value="1"/>
</dbReference>
<dbReference type="SUPFAM" id="SSF51412">
    <property type="entry name" value="Inosine monophosphate dehydrogenase (IMPDH)"/>
    <property type="match status" value="1"/>
</dbReference>
<dbReference type="RefSeq" id="WP_179656480.1">
    <property type="nucleotide sequence ID" value="NZ_JACBZR010000001.1"/>
</dbReference>
<accession>A0A7Z0IQI1</accession>
<comment type="cofactor">
    <cofactor evidence="1">
        <name>FMN</name>
        <dbReference type="ChEBI" id="CHEBI:58210"/>
    </cofactor>
</comment>
<comment type="similarity">
    <text evidence="2">Belongs to the nitronate monooxygenase family. NMO class I subfamily.</text>
</comment>
<evidence type="ECO:0000313" key="10">
    <source>
        <dbReference type="EMBL" id="NYI75798.1"/>
    </source>
</evidence>
<evidence type="ECO:0000256" key="7">
    <source>
        <dbReference type="ARBA" id="ARBA00023033"/>
    </source>
</evidence>
<keyword evidence="3" id="KW-0216">Detoxification</keyword>
<reference evidence="10 11" key="1">
    <citation type="submission" date="2020-07" db="EMBL/GenBank/DDBJ databases">
        <title>Sequencing the genomes of 1000 actinobacteria strains.</title>
        <authorList>
            <person name="Klenk H.-P."/>
        </authorList>
    </citation>
    <scope>NUCLEOTIDE SEQUENCE [LARGE SCALE GENOMIC DNA]</scope>
    <source>
        <strain evidence="10 11">DSM 26487</strain>
    </source>
</reference>
<dbReference type="InterPro" id="IPR004136">
    <property type="entry name" value="NMO"/>
</dbReference>
<evidence type="ECO:0000256" key="1">
    <source>
        <dbReference type="ARBA" id="ARBA00001917"/>
    </source>
</evidence>
<dbReference type="PROSITE" id="PS51257">
    <property type="entry name" value="PROKAR_LIPOPROTEIN"/>
    <property type="match status" value="1"/>
</dbReference>
<evidence type="ECO:0000313" key="11">
    <source>
        <dbReference type="Proteomes" id="UP000564496"/>
    </source>
</evidence>
<dbReference type="Proteomes" id="UP000564496">
    <property type="component" value="Unassembled WGS sequence"/>
</dbReference>
<keyword evidence="11" id="KW-1185">Reference proteome</keyword>
<dbReference type="Gene3D" id="3.20.20.70">
    <property type="entry name" value="Aldolase class I"/>
    <property type="match status" value="1"/>
</dbReference>
<sequence length="357" mass="36849">MTARRRAQEFCEAYGLSMPILQAPMAGACPPGAAAAVADAGGMGAAGVVLDVPERISRWAAEFRSMSAGPFQLNIWIPDPVVDDPAGISAAEEFLGGFGTPSPEQPPAPSFEEQCEAMLAARPRVVSSIMGLFSPDYVERLRAAGIAWFACATTLAEASAAEAAGADAIVAQGLEAGGHRGVFEAETAECTAVGLFALLPHIVDGVDVPVVATGGIADGRAVAAALTLGASAVQVGTALLRSPETGIADAWAASLDGLEPEDTVATRAYSGRLGRAAPTPYVRSWEAPDAPSPALYPHQRALLARWRKGTLDPGAEVPLDRVNHWAGQAAARAVAEPAADVVTRMWSEARTHLPDVV</sequence>
<comment type="caution">
    <text evidence="10">The sequence shown here is derived from an EMBL/GenBank/DDBJ whole genome shotgun (WGS) entry which is preliminary data.</text>
</comment>
<keyword evidence="6 10" id="KW-0560">Oxidoreductase</keyword>
<dbReference type="EMBL" id="JACBZR010000001">
    <property type="protein sequence ID" value="NYI75798.1"/>
    <property type="molecule type" value="Genomic_DNA"/>
</dbReference>
<evidence type="ECO:0000256" key="6">
    <source>
        <dbReference type="ARBA" id="ARBA00023002"/>
    </source>
</evidence>
<evidence type="ECO:0000256" key="3">
    <source>
        <dbReference type="ARBA" id="ARBA00022575"/>
    </source>
</evidence>
<keyword evidence="4" id="KW-0285">Flavoprotein</keyword>
<evidence type="ECO:0000256" key="4">
    <source>
        <dbReference type="ARBA" id="ARBA00022630"/>
    </source>
</evidence>
<evidence type="ECO:0000256" key="5">
    <source>
        <dbReference type="ARBA" id="ARBA00022643"/>
    </source>
</evidence>
<dbReference type="PANTHER" id="PTHR42747:SF3">
    <property type="entry name" value="NITRONATE MONOOXYGENASE-RELATED"/>
    <property type="match status" value="1"/>
</dbReference>
<dbReference type="InterPro" id="IPR013785">
    <property type="entry name" value="Aldolase_TIM"/>
</dbReference>
<dbReference type="Pfam" id="PF03060">
    <property type="entry name" value="NMO"/>
    <property type="match status" value="1"/>
</dbReference>
<keyword evidence="7 10" id="KW-0503">Monooxygenase</keyword>
<proteinExistence type="inferred from homology"/>
<keyword evidence="5" id="KW-0288">FMN</keyword>
<comment type="catalytic activity">
    <reaction evidence="9">
        <text>3 propionate 3-nitronate + 3 O2 + H2O = 3 3-oxopropanoate + 2 nitrate + nitrite + H2O2 + 3 H(+)</text>
        <dbReference type="Rhea" id="RHEA:57332"/>
        <dbReference type="ChEBI" id="CHEBI:15377"/>
        <dbReference type="ChEBI" id="CHEBI:15378"/>
        <dbReference type="ChEBI" id="CHEBI:15379"/>
        <dbReference type="ChEBI" id="CHEBI:16240"/>
        <dbReference type="ChEBI" id="CHEBI:16301"/>
        <dbReference type="ChEBI" id="CHEBI:17632"/>
        <dbReference type="ChEBI" id="CHEBI:33190"/>
        <dbReference type="ChEBI" id="CHEBI:136067"/>
    </reaction>
</comment>
<dbReference type="AlphaFoldDB" id="A0A7Z0IQI1"/>
<evidence type="ECO:0000256" key="2">
    <source>
        <dbReference type="ARBA" id="ARBA00009881"/>
    </source>
</evidence>